<sequence length="276" mass="31222">MVLSRLTKSSILTSYLEGYQSASGDLATIINNSVATGFFKWGFVILRGVYDNDDEWQTFLNLFKAAIADELHDSKLEDQLGPHLEWTVIEDRTALESASKATVRTRFLAWVEEQKRDGEIADRPWAAGYLPRYKFCLYVDEVCIKSIVARLHGGKLIGFQWCLSSTGSVVIVNGLHQDYTPEEKDDADDDEEEDDDEGYMEVDGTTHYDVGWAYIGVLGYAELYSNLGSGGSHGQIWDGMVYRGRRPERDPEPDYDYGRPLSEVERGAKYGQRIKK</sequence>
<proteinExistence type="predicted"/>
<feature type="region of interest" description="Disordered" evidence="1">
    <location>
        <begin position="179"/>
        <end position="201"/>
    </location>
</feature>
<dbReference type="GeneID" id="87944100"/>
<evidence type="ECO:0000313" key="2">
    <source>
        <dbReference type="EMBL" id="WQF82583.1"/>
    </source>
</evidence>
<organism evidence="2 3">
    <name type="scientific">Colletotrichum destructivum</name>
    <dbReference type="NCBI Taxonomy" id="34406"/>
    <lineage>
        <taxon>Eukaryota</taxon>
        <taxon>Fungi</taxon>
        <taxon>Dikarya</taxon>
        <taxon>Ascomycota</taxon>
        <taxon>Pezizomycotina</taxon>
        <taxon>Sordariomycetes</taxon>
        <taxon>Hypocreomycetidae</taxon>
        <taxon>Glomerellales</taxon>
        <taxon>Glomerellaceae</taxon>
        <taxon>Colletotrichum</taxon>
        <taxon>Colletotrichum destructivum species complex</taxon>
    </lineage>
</organism>
<feature type="region of interest" description="Disordered" evidence="1">
    <location>
        <begin position="245"/>
        <end position="276"/>
    </location>
</feature>
<name>A0AAX4IIC7_9PEZI</name>
<dbReference type="Proteomes" id="UP001322277">
    <property type="component" value="Chromosome 5"/>
</dbReference>
<evidence type="ECO:0000256" key="1">
    <source>
        <dbReference type="SAM" id="MobiDB-lite"/>
    </source>
</evidence>
<dbReference type="AlphaFoldDB" id="A0AAX4IIC7"/>
<dbReference type="RefSeq" id="XP_062779807.1">
    <property type="nucleotide sequence ID" value="XM_062923756.1"/>
</dbReference>
<dbReference type="EMBL" id="CP137309">
    <property type="protein sequence ID" value="WQF82583.1"/>
    <property type="molecule type" value="Genomic_DNA"/>
</dbReference>
<evidence type="ECO:0000313" key="3">
    <source>
        <dbReference type="Proteomes" id="UP001322277"/>
    </source>
</evidence>
<accession>A0AAX4IIC7</accession>
<feature type="compositionally biased region" description="Acidic residues" evidence="1">
    <location>
        <begin position="183"/>
        <end position="200"/>
    </location>
</feature>
<reference evidence="3" key="1">
    <citation type="journal article" date="2023" name="bioRxiv">
        <title>Complete genome of the Medicago anthracnose fungus, Colletotrichum destructivum, reveals a mini-chromosome-like region within a core chromosome.</title>
        <authorList>
            <person name="Lapalu N."/>
            <person name="Simon A."/>
            <person name="Lu A."/>
            <person name="Plaumann P.-L."/>
            <person name="Amselem J."/>
            <person name="Pigne S."/>
            <person name="Auger A."/>
            <person name="Koch C."/>
            <person name="Dallery J.-F."/>
            <person name="O'Connell R.J."/>
        </authorList>
    </citation>
    <scope>NUCLEOTIDE SEQUENCE [LARGE SCALE GENOMIC DNA]</scope>
    <source>
        <strain evidence="3">CBS 520.97</strain>
    </source>
</reference>
<protein>
    <submittedName>
        <fullName evidence="2">Uncharacterized protein</fullName>
    </submittedName>
</protein>
<gene>
    <name evidence="2" type="ORF">CDEST_07597</name>
</gene>
<dbReference type="KEGG" id="cdet:87944100"/>
<keyword evidence="3" id="KW-1185">Reference proteome</keyword>